<keyword evidence="2" id="KW-0808">Transferase</keyword>
<organism evidence="5 6">
    <name type="scientific">Hymenobacter yonginensis</name>
    <dbReference type="NCBI Taxonomy" id="748197"/>
    <lineage>
        <taxon>Bacteria</taxon>
        <taxon>Pseudomonadati</taxon>
        <taxon>Bacteroidota</taxon>
        <taxon>Cytophagia</taxon>
        <taxon>Cytophagales</taxon>
        <taxon>Hymenobacteraceae</taxon>
        <taxon>Hymenobacter</taxon>
    </lineage>
</organism>
<evidence type="ECO:0000256" key="3">
    <source>
        <dbReference type="ARBA" id="ARBA00022691"/>
    </source>
</evidence>
<evidence type="ECO:0000313" key="5">
    <source>
        <dbReference type="EMBL" id="WBO83743.1"/>
    </source>
</evidence>
<evidence type="ECO:0000256" key="1">
    <source>
        <dbReference type="ARBA" id="ARBA00022603"/>
    </source>
</evidence>
<dbReference type="PANTHER" id="PTHR43464">
    <property type="entry name" value="METHYLTRANSFERASE"/>
    <property type="match status" value="1"/>
</dbReference>
<keyword evidence="6" id="KW-1185">Reference proteome</keyword>
<sequence length="268" mass="31052">MTFFPRSRLPRHPANPPILQPTIMPDFSRRAIEEELMDDLSLASDALRRNLDELETINTWLGGYAPVLHALEQLRPQLPPGRPLRLADLGSGGGDTLRHIARWARRRQIPVELVGIDANPFMLRYAADKARDYPEISFQQQDIFSEQFRQQPFDVLTCSLFCHHFSDETLTEMLASWQEQAGLAVIINDLHRHPLAYYSIKWLTRLLRGSHLVQNDAPLSVARAFTGPDWKRLLQRAGIRHYRLRWRWAFRWQLVLTGTSGLEWIGVD</sequence>
<evidence type="ECO:0000313" key="6">
    <source>
        <dbReference type="Proteomes" id="UP001211872"/>
    </source>
</evidence>
<feature type="domain" description="Methyltransferase" evidence="4">
    <location>
        <begin position="88"/>
        <end position="177"/>
    </location>
</feature>
<keyword evidence="3" id="KW-0949">S-adenosyl-L-methionine</keyword>
<evidence type="ECO:0000259" key="4">
    <source>
        <dbReference type="Pfam" id="PF13649"/>
    </source>
</evidence>
<dbReference type="Gene3D" id="3.40.50.150">
    <property type="entry name" value="Vaccinia Virus protein VP39"/>
    <property type="match status" value="1"/>
</dbReference>
<accession>A0ABY7PKG3</accession>
<dbReference type="Proteomes" id="UP001211872">
    <property type="component" value="Chromosome"/>
</dbReference>
<dbReference type="SUPFAM" id="SSF53335">
    <property type="entry name" value="S-adenosyl-L-methionine-dependent methyltransferases"/>
    <property type="match status" value="1"/>
</dbReference>
<dbReference type="GO" id="GO:0032259">
    <property type="term" value="P:methylation"/>
    <property type="evidence" value="ECO:0007669"/>
    <property type="project" value="UniProtKB-KW"/>
</dbReference>
<dbReference type="PANTHER" id="PTHR43464:SF19">
    <property type="entry name" value="UBIQUINONE BIOSYNTHESIS O-METHYLTRANSFERASE, MITOCHONDRIAL"/>
    <property type="match status" value="1"/>
</dbReference>
<gene>
    <name evidence="5" type="ORF">O9Z63_15340</name>
</gene>
<keyword evidence="1 5" id="KW-0489">Methyltransferase</keyword>
<dbReference type="GO" id="GO:0008168">
    <property type="term" value="F:methyltransferase activity"/>
    <property type="evidence" value="ECO:0007669"/>
    <property type="project" value="UniProtKB-KW"/>
</dbReference>
<name>A0ABY7PKG3_9BACT</name>
<proteinExistence type="predicted"/>
<reference evidence="5 6" key="1">
    <citation type="journal article" date="2011" name="Int. J. Syst. Evol. Microbiol.">
        <title>Hymenobacter yonginensis sp. nov., isolated from a mesotrophic artificial lake.</title>
        <authorList>
            <person name="Joung Y."/>
            <person name="Cho S.H."/>
            <person name="Kim H."/>
            <person name="Kim S.B."/>
            <person name="Joh K."/>
        </authorList>
    </citation>
    <scope>NUCLEOTIDE SEQUENCE [LARGE SCALE GENOMIC DNA]</scope>
    <source>
        <strain evidence="5 6">KCTC 22745</strain>
    </source>
</reference>
<dbReference type="InterPro" id="IPR041698">
    <property type="entry name" value="Methyltransf_25"/>
</dbReference>
<dbReference type="EMBL" id="CP115396">
    <property type="protein sequence ID" value="WBO83743.1"/>
    <property type="molecule type" value="Genomic_DNA"/>
</dbReference>
<dbReference type="CDD" id="cd02440">
    <property type="entry name" value="AdoMet_MTases"/>
    <property type="match status" value="1"/>
</dbReference>
<dbReference type="Pfam" id="PF13649">
    <property type="entry name" value="Methyltransf_25"/>
    <property type="match status" value="1"/>
</dbReference>
<evidence type="ECO:0000256" key="2">
    <source>
        <dbReference type="ARBA" id="ARBA00022679"/>
    </source>
</evidence>
<protein>
    <submittedName>
        <fullName evidence="5">Methyltransferase domain-containing protein</fullName>
    </submittedName>
</protein>
<dbReference type="InterPro" id="IPR029063">
    <property type="entry name" value="SAM-dependent_MTases_sf"/>
</dbReference>
<dbReference type="RefSeq" id="WP_270126170.1">
    <property type="nucleotide sequence ID" value="NZ_CP115396.1"/>
</dbReference>